<reference evidence="2" key="1">
    <citation type="journal article" date="2015" name="Nat. Genet.">
        <title>The genome and transcriptome of the zoonotic hookworm Ancylostoma ceylanicum identify infection-specific gene families.</title>
        <authorList>
            <person name="Schwarz E.M."/>
            <person name="Hu Y."/>
            <person name="Antoshechkin I."/>
            <person name="Miller M.M."/>
            <person name="Sternberg P.W."/>
            <person name="Aroian R.V."/>
        </authorList>
    </citation>
    <scope>NUCLEOTIDE SEQUENCE</scope>
    <source>
        <strain evidence="2">HY135</strain>
    </source>
</reference>
<name>A0A016TKF6_9BILA</name>
<sequence length="97" mass="11044">MRIDFSPTTVSTAAATRRPRSIRIKTSVATATITSITSLLENYRAIYTRCLTLTRVRLYHKGCRRSRDPSLALVSIIHPPTNLKDYLDLYEAFEINV</sequence>
<protein>
    <submittedName>
        <fullName evidence="1">Uncharacterized protein</fullName>
    </submittedName>
</protein>
<dbReference type="AlphaFoldDB" id="A0A016TKF6"/>
<keyword evidence="2" id="KW-1185">Reference proteome</keyword>
<proteinExistence type="predicted"/>
<evidence type="ECO:0000313" key="1">
    <source>
        <dbReference type="EMBL" id="EYC03127.1"/>
    </source>
</evidence>
<organism evidence="1 2">
    <name type="scientific">Ancylostoma ceylanicum</name>
    <dbReference type="NCBI Taxonomy" id="53326"/>
    <lineage>
        <taxon>Eukaryota</taxon>
        <taxon>Metazoa</taxon>
        <taxon>Ecdysozoa</taxon>
        <taxon>Nematoda</taxon>
        <taxon>Chromadorea</taxon>
        <taxon>Rhabditida</taxon>
        <taxon>Rhabditina</taxon>
        <taxon>Rhabditomorpha</taxon>
        <taxon>Strongyloidea</taxon>
        <taxon>Ancylostomatidae</taxon>
        <taxon>Ancylostomatinae</taxon>
        <taxon>Ancylostoma</taxon>
    </lineage>
</organism>
<gene>
    <name evidence="1" type="primary">Acey_s0096.g2954</name>
    <name evidence="1" type="ORF">Y032_0096g2954</name>
</gene>
<evidence type="ECO:0000313" key="2">
    <source>
        <dbReference type="Proteomes" id="UP000024635"/>
    </source>
</evidence>
<comment type="caution">
    <text evidence="1">The sequence shown here is derived from an EMBL/GenBank/DDBJ whole genome shotgun (WGS) entry which is preliminary data.</text>
</comment>
<dbReference type="EMBL" id="JARK01001432">
    <property type="protein sequence ID" value="EYC03127.1"/>
    <property type="molecule type" value="Genomic_DNA"/>
</dbReference>
<accession>A0A016TKF6</accession>
<dbReference type="Proteomes" id="UP000024635">
    <property type="component" value="Unassembled WGS sequence"/>
</dbReference>